<name>A0A840RRM5_9BURK</name>
<keyword evidence="3" id="KW-1185">Reference proteome</keyword>
<proteinExistence type="predicted"/>
<comment type="caution">
    <text evidence="2">The sequence shown here is derived from an EMBL/GenBank/DDBJ whole genome shotgun (WGS) entry which is preliminary data.</text>
</comment>
<organism evidence="2 3">
    <name type="scientific">Glaciimonas immobilis</name>
    <dbReference type="NCBI Taxonomy" id="728004"/>
    <lineage>
        <taxon>Bacteria</taxon>
        <taxon>Pseudomonadati</taxon>
        <taxon>Pseudomonadota</taxon>
        <taxon>Betaproteobacteria</taxon>
        <taxon>Burkholderiales</taxon>
        <taxon>Oxalobacteraceae</taxon>
        <taxon>Glaciimonas</taxon>
    </lineage>
</organism>
<dbReference type="Proteomes" id="UP000571084">
    <property type="component" value="Unassembled WGS sequence"/>
</dbReference>
<feature type="region of interest" description="Disordered" evidence="1">
    <location>
        <begin position="58"/>
        <end position="80"/>
    </location>
</feature>
<evidence type="ECO:0000313" key="2">
    <source>
        <dbReference type="EMBL" id="MBB5199616.1"/>
    </source>
</evidence>
<dbReference type="RefSeq" id="WP_168056537.1">
    <property type="nucleotide sequence ID" value="NZ_JAAOZT010000010.1"/>
</dbReference>
<gene>
    <name evidence="2" type="ORF">HNR39_001448</name>
</gene>
<evidence type="ECO:0000256" key="1">
    <source>
        <dbReference type="SAM" id="MobiDB-lite"/>
    </source>
</evidence>
<accession>A0A840RRM5</accession>
<sequence>MISAPTNLLLAPLCTNVGEPGVKFSYDGRDQLRSLTDLRQLVTHYTVAGFGIKQAVSSPQSGQRTKLQSDFPLSPGLFTA</sequence>
<reference evidence="2 3" key="1">
    <citation type="submission" date="2020-08" db="EMBL/GenBank/DDBJ databases">
        <title>Genomic Encyclopedia of Type Strains, Phase IV (KMG-IV): sequencing the most valuable type-strain genomes for metagenomic binning, comparative biology and taxonomic classification.</title>
        <authorList>
            <person name="Goeker M."/>
        </authorList>
    </citation>
    <scope>NUCLEOTIDE SEQUENCE [LARGE SCALE GENOMIC DNA]</scope>
    <source>
        <strain evidence="2 3">DSM 23240</strain>
    </source>
</reference>
<feature type="compositionally biased region" description="Polar residues" evidence="1">
    <location>
        <begin position="58"/>
        <end position="68"/>
    </location>
</feature>
<evidence type="ECO:0000313" key="3">
    <source>
        <dbReference type="Proteomes" id="UP000571084"/>
    </source>
</evidence>
<dbReference type="EMBL" id="JACHHQ010000003">
    <property type="protein sequence ID" value="MBB5199616.1"/>
    <property type="molecule type" value="Genomic_DNA"/>
</dbReference>
<protein>
    <submittedName>
        <fullName evidence="2">Uncharacterized protein</fullName>
    </submittedName>
</protein>
<dbReference type="AlphaFoldDB" id="A0A840RRM5"/>